<gene>
    <name evidence="4" type="ORF">ASIM_LOCUS2774</name>
</gene>
<accession>A0A0M3J5U0</accession>
<dbReference type="GO" id="GO:0016477">
    <property type="term" value="P:cell migration"/>
    <property type="evidence" value="ECO:0007669"/>
    <property type="project" value="TreeGrafter"/>
</dbReference>
<organism evidence="6">
    <name type="scientific">Anisakis simplex</name>
    <name type="common">Herring worm</name>
    <dbReference type="NCBI Taxonomy" id="6269"/>
    <lineage>
        <taxon>Eukaryota</taxon>
        <taxon>Metazoa</taxon>
        <taxon>Ecdysozoa</taxon>
        <taxon>Nematoda</taxon>
        <taxon>Chromadorea</taxon>
        <taxon>Rhabditida</taxon>
        <taxon>Spirurina</taxon>
        <taxon>Ascaridomorpha</taxon>
        <taxon>Ascaridoidea</taxon>
        <taxon>Anisakidae</taxon>
        <taxon>Anisakis</taxon>
        <taxon>Anisakis simplex complex</taxon>
    </lineage>
</organism>
<dbReference type="EMBL" id="UYRR01003920">
    <property type="protein sequence ID" value="VDK20572.1"/>
    <property type="molecule type" value="Genomic_DNA"/>
</dbReference>
<keyword evidence="5" id="KW-1185">Reference proteome</keyword>
<proteinExistence type="predicted"/>
<dbReference type="SMART" id="SM00252">
    <property type="entry name" value="SH2"/>
    <property type="match status" value="1"/>
</dbReference>
<protein>
    <submittedName>
        <fullName evidence="6">SH2 domain-containing protein</fullName>
    </submittedName>
</protein>
<dbReference type="Pfam" id="PF00017">
    <property type="entry name" value="SH2"/>
    <property type="match status" value="1"/>
</dbReference>
<sequence length="120" mass="14082">MSTIADAEWFHGHLSRTKACELLQDNGDFLVRIAQSKADRTLKAVLSVKWMGRHYHFEIRERNGLFYVEGYRFYSMVDLISHYLNEQVCGLFKTYRVFLSASYITIIFSEMHSCVIECKV</sequence>
<dbReference type="AlphaFoldDB" id="A0A0M3J5U0"/>
<dbReference type="InterPro" id="IPR000980">
    <property type="entry name" value="SH2"/>
</dbReference>
<dbReference type="WBParaSite" id="ASIM_0000292301-mRNA-1">
    <property type="protein sequence ID" value="ASIM_0000292301-mRNA-1"/>
    <property type="gene ID" value="ASIM_0000292301"/>
</dbReference>
<dbReference type="InterPro" id="IPR051184">
    <property type="entry name" value="Tyrosine-phos_adapter"/>
</dbReference>
<dbReference type="Gene3D" id="3.30.505.10">
    <property type="entry name" value="SH2 domain"/>
    <property type="match status" value="1"/>
</dbReference>
<evidence type="ECO:0000313" key="4">
    <source>
        <dbReference type="EMBL" id="VDK20572.1"/>
    </source>
</evidence>
<dbReference type="Proteomes" id="UP000267096">
    <property type="component" value="Unassembled WGS sequence"/>
</dbReference>
<evidence type="ECO:0000259" key="3">
    <source>
        <dbReference type="PROSITE" id="PS50001"/>
    </source>
</evidence>
<dbReference type="PROSITE" id="PS50001">
    <property type="entry name" value="SH2"/>
    <property type="match status" value="1"/>
</dbReference>
<reference evidence="4 5" key="2">
    <citation type="submission" date="2018-11" db="EMBL/GenBank/DDBJ databases">
        <authorList>
            <consortium name="Pathogen Informatics"/>
        </authorList>
    </citation>
    <scope>NUCLEOTIDE SEQUENCE [LARGE SCALE GENOMIC DNA]</scope>
</reference>
<evidence type="ECO:0000313" key="5">
    <source>
        <dbReference type="Proteomes" id="UP000267096"/>
    </source>
</evidence>
<name>A0A0M3J5U0_ANISI</name>
<keyword evidence="1 2" id="KW-0727">SH2 domain</keyword>
<dbReference type="CDD" id="cd10361">
    <property type="entry name" value="SH2_Fps_family"/>
    <property type="match status" value="1"/>
</dbReference>
<dbReference type="InterPro" id="IPR035849">
    <property type="entry name" value="Fes/Fps/Fer_SH2"/>
</dbReference>
<dbReference type="GO" id="GO:0005737">
    <property type="term" value="C:cytoplasm"/>
    <property type="evidence" value="ECO:0007669"/>
    <property type="project" value="TreeGrafter"/>
</dbReference>
<dbReference type="GO" id="GO:0030971">
    <property type="term" value="F:receptor tyrosine kinase binding"/>
    <property type="evidence" value="ECO:0007669"/>
    <property type="project" value="TreeGrafter"/>
</dbReference>
<dbReference type="PRINTS" id="PR00401">
    <property type="entry name" value="SH2DOMAIN"/>
</dbReference>
<dbReference type="GO" id="GO:0007167">
    <property type="term" value="P:enzyme-linked receptor protein signaling pathway"/>
    <property type="evidence" value="ECO:0007669"/>
    <property type="project" value="TreeGrafter"/>
</dbReference>
<evidence type="ECO:0000313" key="6">
    <source>
        <dbReference type="WBParaSite" id="ASIM_0000292301-mRNA-1"/>
    </source>
</evidence>
<evidence type="ECO:0000256" key="2">
    <source>
        <dbReference type="PROSITE-ProRule" id="PRU00191"/>
    </source>
</evidence>
<reference evidence="6" key="1">
    <citation type="submission" date="2017-02" db="UniProtKB">
        <authorList>
            <consortium name="WormBaseParasite"/>
        </authorList>
    </citation>
    <scope>IDENTIFICATION</scope>
</reference>
<dbReference type="InterPro" id="IPR036860">
    <property type="entry name" value="SH2_dom_sf"/>
</dbReference>
<dbReference type="PANTHER" id="PTHR19969">
    <property type="entry name" value="SH2-SH3 ADAPTOR PROTEIN-RELATED"/>
    <property type="match status" value="1"/>
</dbReference>
<dbReference type="GO" id="GO:0035591">
    <property type="term" value="F:signaling adaptor activity"/>
    <property type="evidence" value="ECO:0007669"/>
    <property type="project" value="TreeGrafter"/>
</dbReference>
<dbReference type="SUPFAM" id="SSF55550">
    <property type="entry name" value="SH2 domain"/>
    <property type="match status" value="1"/>
</dbReference>
<evidence type="ECO:0000256" key="1">
    <source>
        <dbReference type="ARBA" id="ARBA00022999"/>
    </source>
</evidence>
<dbReference type="PANTHER" id="PTHR19969:SF5">
    <property type="entry name" value="CRK-LIKE PROTEIN"/>
    <property type="match status" value="1"/>
</dbReference>
<feature type="domain" description="SH2" evidence="3">
    <location>
        <begin position="9"/>
        <end position="83"/>
    </location>
</feature>
<dbReference type="OrthoDB" id="9938362at2759"/>